<dbReference type="EMBL" id="FNBE01000004">
    <property type="protein sequence ID" value="SDF30649.1"/>
    <property type="molecule type" value="Genomic_DNA"/>
</dbReference>
<comment type="function">
    <text evidence="5">Modulates RecA activity.</text>
</comment>
<comment type="subcellular location">
    <subcellularLocation>
        <location evidence="1 5">Cytoplasm</location>
    </subcellularLocation>
</comment>
<accession>A0A1G7K1H9</accession>
<evidence type="ECO:0000313" key="10">
    <source>
        <dbReference type="EMBL" id="SDF30649.1"/>
    </source>
</evidence>
<dbReference type="PANTHER" id="PTHR33602">
    <property type="entry name" value="REGULATORY PROTEIN RECX FAMILY PROTEIN"/>
    <property type="match status" value="1"/>
</dbReference>
<sequence length="388" mass="41393">MGSGTTPASGRRLSMDDLAPSARAEVAVASFDDPTDEPADEGGGPAERTQSGPAAVADFGDLAPAAAPADGAPRDPAGQDSAAADRTAAEPAGPRAPMLVEFGELAAPDRQPPAELGGLAAPAEGAPRLTMEDLRFGRSPRGRGSGREAPSGGRAGSSRSRRSSDDAPALDTESAAWEAGEFTAVGTDPERPTRERGRGRARSRRERPQEPAEDTRSPEEQEAAAKEMCLRLLTDRARSKHELGVKLKQKGVADEIVERVLERFDEVGLIDDEAFASAWVRSRHRHRGLGRRAIAQELRRKGVDREVADEALTEVDDEAEALRARELVDRKLRTARVDGPEERRKVGQRLVGMLARKGYPSSIAYSVVRTALAEHGADEDELGPAADI</sequence>
<evidence type="ECO:0000256" key="2">
    <source>
        <dbReference type="ARBA" id="ARBA00009695"/>
    </source>
</evidence>
<comment type="similarity">
    <text evidence="2 5">Belongs to the RecX family.</text>
</comment>
<reference evidence="10 11" key="1">
    <citation type="submission" date="2016-10" db="EMBL/GenBank/DDBJ databases">
        <authorList>
            <person name="de Groot N.N."/>
        </authorList>
    </citation>
    <scope>NUCLEOTIDE SEQUENCE [LARGE SCALE GENOMIC DNA]</scope>
    <source>
        <strain evidence="10 11">CGMCC 4.3143</strain>
    </source>
</reference>
<dbReference type="AlphaFoldDB" id="A0A1G7K1H9"/>
<protein>
    <recommendedName>
        <fullName evidence="3 5">Regulatory protein RecX</fullName>
    </recommendedName>
</protein>
<feature type="compositionally biased region" description="Basic and acidic residues" evidence="6">
    <location>
        <begin position="188"/>
        <end position="198"/>
    </location>
</feature>
<evidence type="ECO:0000256" key="3">
    <source>
        <dbReference type="ARBA" id="ARBA00018111"/>
    </source>
</evidence>
<feature type="domain" description="RecX third three-helical" evidence="8">
    <location>
        <begin position="323"/>
        <end position="368"/>
    </location>
</feature>
<dbReference type="GO" id="GO:0005737">
    <property type="term" value="C:cytoplasm"/>
    <property type="evidence" value="ECO:0007669"/>
    <property type="project" value="UniProtKB-SubCell"/>
</dbReference>
<dbReference type="InterPro" id="IPR053925">
    <property type="entry name" value="RecX_HTH_3rd"/>
</dbReference>
<evidence type="ECO:0000256" key="5">
    <source>
        <dbReference type="HAMAP-Rule" id="MF_01114"/>
    </source>
</evidence>
<dbReference type="Pfam" id="PF21981">
    <property type="entry name" value="RecX_HTH3"/>
    <property type="match status" value="1"/>
</dbReference>
<dbReference type="InterPro" id="IPR053924">
    <property type="entry name" value="RecX_HTH_2nd"/>
</dbReference>
<dbReference type="Proteomes" id="UP000198967">
    <property type="component" value="Unassembled WGS sequence"/>
</dbReference>
<name>A0A1G7K1H9_PSEOR</name>
<feature type="compositionally biased region" description="Low complexity" evidence="6">
    <location>
        <begin position="113"/>
        <end position="127"/>
    </location>
</feature>
<keyword evidence="11" id="KW-1185">Reference proteome</keyword>
<feature type="compositionally biased region" description="Low complexity" evidence="6">
    <location>
        <begin position="147"/>
        <end position="158"/>
    </location>
</feature>
<evidence type="ECO:0000256" key="1">
    <source>
        <dbReference type="ARBA" id="ARBA00004496"/>
    </source>
</evidence>
<evidence type="ECO:0000256" key="6">
    <source>
        <dbReference type="SAM" id="MobiDB-lite"/>
    </source>
</evidence>
<dbReference type="Gene3D" id="1.10.10.10">
    <property type="entry name" value="Winged helix-like DNA-binding domain superfamily/Winged helix DNA-binding domain"/>
    <property type="match status" value="2"/>
</dbReference>
<dbReference type="STRING" id="366584.SAMN05216377_104208"/>
<evidence type="ECO:0000313" key="11">
    <source>
        <dbReference type="Proteomes" id="UP000198967"/>
    </source>
</evidence>
<dbReference type="InterPro" id="IPR053926">
    <property type="entry name" value="RecX_HTH_1st"/>
</dbReference>
<dbReference type="Pfam" id="PF02631">
    <property type="entry name" value="RecX_HTH2"/>
    <property type="match status" value="1"/>
</dbReference>
<dbReference type="GO" id="GO:0006282">
    <property type="term" value="P:regulation of DNA repair"/>
    <property type="evidence" value="ECO:0007669"/>
    <property type="project" value="UniProtKB-UniRule"/>
</dbReference>
<feature type="domain" description="RecX second three-helical" evidence="7">
    <location>
        <begin position="271"/>
        <end position="312"/>
    </location>
</feature>
<evidence type="ECO:0000259" key="8">
    <source>
        <dbReference type="Pfam" id="PF21981"/>
    </source>
</evidence>
<organism evidence="10 11">
    <name type="scientific">Pseudonocardia oroxyli</name>
    <dbReference type="NCBI Taxonomy" id="366584"/>
    <lineage>
        <taxon>Bacteria</taxon>
        <taxon>Bacillati</taxon>
        <taxon>Actinomycetota</taxon>
        <taxon>Actinomycetes</taxon>
        <taxon>Pseudonocardiales</taxon>
        <taxon>Pseudonocardiaceae</taxon>
        <taxon>Pseudonocardia</taxon>
    </lineage>
</organism>
<dbReference type="RefSeq" id="WP_342741144.1">
    <property type="nucleotide sequence ID" value="NZ_FNBE01000004.1"/>
</dbReference>
<feature type="compositionally biased region" description="Basic and acidic residues" evidence="6">
    <location>
        <begin position="206"/>
        <end position="226"/>
    </location>
</feature>
<feature type="compositionally biased region" description="Low complexity" evidence="6">
    <location>
        <begin position="54"/>
        <end position="78"/>
    </location>
</feature>
<proteinExistence type="inferred from homology"/>
<dbReference type="HAMAP" id="MF_01114">
    <property type="entry name" value="RecX"/>
    <property type="match status" value="1"/>
</dbReference>
<evidence type="ECO:0000259" key="9">
    <source>
        <dbReference type="Pfam" id="PF21982"/>
    </source>
</evidence>
<evidence type="ECO:0000256" key="4">
    <source>
        <dbReference type="ARBA" id="ARBA00022490"/>
    </source>
</evidence>
<feature type="domain" description="RecX first three-helical" evidence="9">
    <location>
        <begin position="225"/>
        <end position="263"/>
    </location>
</feature>
<dbReference type="Pfam" id="PF21982">
    <property type="entry name" value="RecX_HTH1"/>
    <property type="match status" value="1"/>
</dbReference>
<dbReference type="PANTHER" id="PTHR33602:SF1">
    <property type="entry name" value="REGULATORY PROTEIN RECX FAMILY PROTEIN"/>
    <property type="match status" value="1"/>
</dbReference>
<dbReference type="InterPro" id="IPR036388">
    <property type="entry name" value="WH-like_DNA-bd_sf"/>
</dbReference>
<gene>
    <name evidence="5" type="primary">recX</name>
    <name evidence="10" type="ORF">SAMN05216377_104208</name>
</gene>
<feature type="region of interest" description="Disordered" evidence="6">
    <location>
        <begin position="1"/>
        <end position="226"/>
    </location>
</feature>
<evidence type="ECO:0000259" key="7">
    <source>
        <dbReference type="Pfam" id="PF02631"/>
    </source>
</evidence>
<dbReference type="InterPro" id="IPR003783">
    <property type="entry name" value="Regulatory_RecX"/>
</dbReference>
<keyword evidence="4 5" id="KW-0963">Cytoplasm</keyword>